<gene>
    <name evidence="2" type="ORF">ETX26_05420</name>
</gene>
<dbReference type="Proteomes" id="UP000293623">
    <property type="component" value="Unassembled WGS sequence"/>
</dbReference>
<dbReference type="AlphaFoldDB" id="A0A4Q2KR76"/>
<dbReference type="EMBL" id="SDPV01000001">
    <property type="protein sequence ID" value="RXZ66152.1"/>
    <property type="molecule type" value="Genomic_DNA"/>
</dbReference>
<accession>A0A4Q2KR76</accession>
<organism evidence="2 3">
    <name type="scientific">Pelagerythrobacter rhizovicinus</name>
    <dbReference type="NCBI Taxonomy" id="2268576"/>
    <lineage>
        <taxon>Bacteria</taxon>
        <taxon>Pseudomonadati</taxon>
        <taxon>Pseudomonadota</taxon>
        <taxon>Alphaproteobacteria</taxon>
        <taxon>Sphingomonadales</taxon>
        <taxon>Erythrobacteraceae</taxon>
        <taxon>Pelagerythrobacter</taxon>
    </lineage>
</organism>
<evidence type="ECO:0000256" key="1">
    <source>
        <dbReference type="SAM" id="SignalP"/>
    </source>
</evidence>
<evidence type="ECO:0000313" key="2">
    <source>
        <dbReference type="EMBL" id="RXZ66152.1"/>
    </source>
</evidence>
<feature type="chain" id="PRO_5020379902" description="Lipoprotein" evidence="1">
    <location>
        <begin position="19"/>
        <end position="144"/>
    </location>
</feature>
<dbReference type="PROSITE" id="PS51257">
    <property type="entry name" value="PROKAR_LIPOPROTEIN"/>
    <property type="match status" value="1"/>
</dbReference>
<protein>
    <recommendedName>
        <fullName evidence="4">Lipoprotein</fullName>
    </recommendedName>
</protein>
<comment type="caution">
    <text evidence="2">The sequence shown here is derived from an EMBL/GenBank/DDBJ whole genome shotgun (WGS) entry which is preliminary data.</text>
</comment>
<keyword evidence="1" id="KW-0732">Signal</keyword>
<dbReference type="RefSeq" id="WP_129523626.1">
    <property type="nucleotide sequence ID" value="NZ_SDPV01000001.1"/>
</dbReference>
<proteinExistence type="predicted"/>
<dbReference type="OrthoDB" id="9903998at2"/>
<reference evidence="2 3" key="1">
    <citation type="submission" date="2019-01" db="EMBL/GenBank/DDBJ databases">
        <title>Altererythrobacter rhizovicinus sp. nov., isolated from the rhizosphere soil of Haloxylon ammodendron.</title>
        <authorList>
            <person name="Li H.-P."/>
            <person name="Gou J.-Y."/>
            <person name="Yao D."/>
            <person name="Han Q.-Q."/>
            <person name="Shao K.-Z."/>
            <person name="Zhao Q."/>
            <person name="Zhang J.-L."/>
        </authorList>
    </citation>
    <scope>NUCLEOTIDE SEQUENCE [LARGE SCALE GENOMIC DNA]</scope>
    <source>
        <strain evidence="2 3">AY-3R</strain>
    </source>
</reference>
<evidence type="ECO:0008006" key="4">
    <source>
        <dbReference type="Google" id="ProtNLM"/>
    </source>
</evidence>
<name>A0A4Q2KR76_9SPHN</name>
<keyword evidence="3" id="KW-1185">Reference proteome</keyword>
<feature type="signal peptide" evidence="1">
    <location>
        <begin position="1"/>
        <end position="18"/>
    </location>
</feature>
<evidence type="ECO:0000313" key="3">
    <source>
        <dbReference type="Proteomes" id="UP000293623"/>
    </source>
</evidence>
<sequence length="144" mass="15689">MKRAARALLAMAASGLVACEVQDPSGRDRCTLEAIGEETGAHSFNAELLIPKSYQTGAETTNGGIVVLQPGCDFPLNAFFADATANVLIEQAASFPEGREYQSPARAELFIWRFRDGSREPRFFVRSFSDLEPTIDADAAQRTE</sequence>